<proteinExistence type="predicted"/>
<dbReference type="Proteomes" id="UP000008672">
    <property type="component" value="Unassembled WGS sequence"/>
</dbReference>
<dbReference type="AlphaFoldDB" id="H2ZS44"/>
<dbReference type="GeneTree" id="ENSGT00530000064273"/>
<dbReference type="EMBL" id="AFYH01156481">
    <property type="status" value="NOT_ANNOTATED_CDS"/>
    <property type="molecule type" value="Genomic_DNA"/>
</dbReference>
<accession>H2ZS44</accession>
<dbReference type="HOGENOM" id="CLU_695476_0_0_1"/>
<name>H2ZS44_LATCH</name>
<reference evidence="2" key="3">
    <citation type="submission" date="2025-09" db="UniProtKB">
        <authorList>
            <consortium name="Ensembl"/>
        </authorList>
    </citation>
    <scope>IDENTIFICATION</scope>
</reference>
<dbReference type="PANTHER" id="PTHR37860:SF2">
    <property type="entry name" value="VITELLOGENIN DOMAIN-CONTAINING PROTEIN"/>
    <property type="match status" value="1"/>
</dbReference>
<organism evidence="2 3">
    <name type="scientific">Latimeria chalumnae</name>
    <name type="common">Coelacanth</name>
    <dbReference type="NCBI Taxonomy" id="7897"/>
    <lineage>
        <taxon>Eukaryota</taxon>
        <taxon>Metazoa</taxon>
        <taxon>Chordata</taxon>
        <taxon>Craniata</taxon>
        <taxon>Vertebrata</taxon>
        <taxon>Euteleostomi</taxon>
        <taxon>Coelacanthiformes</taxon>
        <taxon>Coelacanthidae</taxon>
        <taxon>Latimeria</taxon>
    </lineage>
</organism>
<evidence type="ECO:0000313" key="3">
    <source>
        <dbReference type="Proteomes" id="UP000008672"/>
    </source>
</evidence>
<dbReference type="Gene3D" id="2.20.50.20">
    <property type="entry name" value="Lipovitellin. Chain A, domain 3"/>
    <property type="match status" value="1"/>
</dbReference>
<dbReference type="EMBL" id="AFYH01156483">
    <property type="status" value="NOT_ANNOTATED_CDS"/>
    <property type="molecule type" value="Genomic_DNA"/>
</dbReference>
<dbReference type="SUPFAM" id="SSF56968">
    <property type="entry name" value="Lipovitellin-phosvitin complex, beta-sheet shell regions"/>
    <property type="match status" value="1"/>
</dbReference>
<dbReference type="InterPro" id="IPR015817">
    <property type="entry name" value="Vitellinogen_open_b-sht_sub1"/>
</dbReference>
<dbReference type="Pfam" id="PF09172">
    <property type="entry name" value="Vit_open_b-sht"/>
    <property type="match status" value="1"/>
</dbReference>
<reference evidence="3" key="1">
    <citation type="submission" date="2011-08" db="EMBL/GenBank/DDBJ databases">
        <title>The draft genome of Latimeria chalumnae.</title>
        <authorList>
            <person name="Di Palma F."/>
            <person name="Alfoldi J."/>
            <person name="Johnson J."/>
            <person name="Berlin A."/>
            <person name="Gnerre S."/>
            <person name="Jaffe D."/>
            <person name="MacCallum I."/>
            <person name="Young S."/>
            <person name="Walker B.J."/>
            <person name="Lander E."/>
            <person name="Lindblad-Toh K."/>
        </authorList>
    </citation>
    <scope>NUCLEOTIDE SEQUENCE [LARGE SCALE GENOMIC DNA]</scope>
    <source>
        <strain evidence="3">Wild caught</strain>
    </source>
</reference>
<dbReference type="Ensembl" id="ENSLACT00000000217.1">
    <property type="protein sequence ID" value="ENSLACP00000000215.1"/>
    <property type="gene ID" value="ENSLACG00000000194.1"/>
</dbReference>
<keyword evidence="3" id="KW-1185">Reference proteome</keyword>
<dbReference type="PANTHER" id="PTHR37860">
    <property type="entry name" value="AGAP008810-PA"/>
    <property type="match status" value="1"/>
</dbReference>
<dbReference type="Gene3D" id="2.20.80.10">
    <property type="entry name" value="Lipovitellin-phosvitin complex, chain A, domain 4"/>
    <property type="match status" value="1"/>
</dbReference>
<evidence type="ECO:0000313" key="2">
    <source>
        <dbReference type="Ensembl" id="ENSLACP00000000215.1"/>
    </source>
</evidence>
<dbReference type="InterPro" id="IPR015819">
    <property type="entry name" value="Lipid_transp_b-sht_shell"/>
</dbReference>
<dbReference type="EMBL" id="AFYH01156484">
    <property type="status" value="NOT_ANNOTATED_CDS"/>
    <property type="molecule type" value="Genomic_DNA"/>
</dbReference>
<evidence type="ECO:0000259" key="1">
    <source>
        <dbReference type="SMART" id="SM01169"/>
    </source>
</evidence>
<dbReference type="InterPro" id="IPR015255">
    <property type="entry name" value="Vitellinogen_open_b-sht"/>
</dbReference>
<protein>
    <submittedName>
        <fullName evidence="2">Si:dkeyp-106c3.3</fullName>
    </submittedName>
</protein>
<feature type="domain" description="Vitellinogen open beta-sheet" evidence="1">
    <location>
        <begin position="42"/>
        <end position="322"/>
    </location>
</feature>
<dbReference type="EMBL" id="AFYH01156482">
    <property type="status" value="NOT_ANNOTATED_CDS"/>
    <property type="molecule type" value="Genomic_DNA"/>
</dbReference>
<dbReference type="GO" id="GO:0005319">
    <property type="term" value="F:lipid transporter activity"/>
    <property type="evidence" value="ECO:0007669"/>
    <property type="project" value="InterPro"/>
</dbReference>
<dbReference type="SMART" id="SM01169">
    <property type="entry name" value="DUF1943"/>
    <property type="match status" value="1"/>
</dbReference>
<reference evidence="2" key="2">
    <citation type="submission" date="2025-08" db="UniProtKB">
        <authorList>
            <consortium name="Ensembl"/>
        </authorList>
    </citation>
    <scope>IDENTIFICATION</scope>
</reference>
<sequence length="323" mass="36143">VGSFVWSHLSQLLETDDPVKQQVRDLLPDDIIEKDYDLETWKYSSYSDATFHLESGNVNLEAATVFSSKSFVPRSATANLTLHMMGQAVNLLELGLRLENADHIVKKVMGHFSTSFMEDFTKKDQEKKQELNASATPTVKQNYFSHQRLQFSKGMGKNKDLKCGLSVKIFGNELSFLDCDDIRNEMKQYSLSLAEVAVKLLKGQEIQYNKKLSLVTEELTFPTISGLPVRLALNVSAATNIRVKGNLEFKQWSNFFITGYIKPSALIHLSAQMGIVGIFGEAGLNWVTGMRTSTSLDGGVQVKKGQDLKVFLNTPEQSMEIID</sequence>